<dbReference type="PATRIC" id="fig|1769779.3.peg.3308"/>
<dbReference type="SMART" id="SM00947">
    <property type="entry name" value="Pro_CA"/>
    <property type="match status" value="1"/>
</dbReference>
<dbReference type="PROSITE" id="PS51318">
    <property type="entry name" value="TAT"/>
    <property type="match status" value="1"/>
</dbReference>
<evidence type="ECO:0000256" key="1">
    <source>
        <dbReference type="ARBA" id="ARBA00006217"/>
    </source>
</evidence>
<comment type="similarity">
    <text evidence="1">Belongs to the beta-class carbonic anhydrase family.</text>
</comment>
<proteinExistence type="inferred from homology"/>
<organism evidence="3 4">
    <name type="scientific">Microbulbifer aggregans</name>
    <dbReference type="NCBI Taxonomy" id="1769779"/>
    <lineage>
        <taxon>Bacteria</taxon>
        <taxon>Pseudomonadati</taxon>
        <taxon>Pseudomonadota</taxon>
        <taxon>Gammaproteobacteria</taxon>
        <taxon>Cellvibrionales</taxon>
        <taxon>Microbulbiferaceae</taxon>
        <taxon>Microbulbifer</taxon>
    </lineage>
</organism>
<evidence type="ECO:0000313" key="4">
    <source>
        <dbReference type="Proteomes" id="UP000095672"/>
    </source>
</evidence>
<dbReference type="Gene3D" id="3.40.1050.10">
    <property type="entry name" value="Carbonic anhydrase"/>
    <property type="match status" value="1"/>
</dbReference>
<protein>
    <submittedName>
        <fullName evidence="3">Carbonic anhydrase</fullName>
        <ecNumber evidence="3">4.2.1.1</ecNumber>
    </submittedName>
</protein>
<accession>A0A1C9WC26</accession>
<dbReference type="EC" id="4.2.1.1" evidence="3"/>
<feature type="binding site" evidence="2">
    <location>
        <position position="161"/>
    </location>
    <ligand>
        <name>Zn(2+)</name>
        <dbReference type="ChEBI" id="CHEBI:29105"/>
    </ligand>
</feature>
<dbReference type="STRING" id="1769779.AUP74_03324"/>
<evidence type="ECO:0000256" key="2">
    <source>
        <dbReference type="PIRSR" id="PIRSR601765-1"/>
    </source>
</evidence>
<feature type="binding site" evidence="2">
    <location>
        <position position="108"/>
    </location>
    <ligand>
        <name>Zn(2+)</name>
        <dbReference type="ChEBI" id="CHEBI:29105"/>
    </ligand>
</feature>
<dbReference type="InterPro" id="IPR001765">
    <property type="entry name" value="Carbonic_anhydrase"/>
</dbReference>
<keyword evidence="4" id="KW-1185">Reference proteome</keyword>
<dbReference type="EMBL" id="CP014143">
    <property type="protein sequence ID" value="AOS98690.1"/>
    <property type="molecule type" value="Genomic_DNA"/>
</dbReference>
<feature type="binding site" evidence="2">
    <location>
        <position position="110"/>
    </location>
    <ligand>
        <name>Zn(2+)</name>
        <dbReference type="ChEBI" id="CHEBI:29105"/>
    </ligand>
</feature>
<dbReference type="PANTHER" id="PTHR11002:SF79">
    <property type="entry name" value="CARBONIC ANHYDRASE 2"/>
    <property type="match status" value="1"/>
</dbReference>
<dbReference type="InterPro" id="IPR036874">
    <property type="entry name" value="Carbonic_anhydrase_sf"/>
</dbReference>
<comment type="cofactor">
    <cofactor evidence="2">
        <name>Zn(2+)</name>
        <dbReference type="ChEBI" id="CHEBI:29105"/>
    </cofactor>
    <text evidence="2">Binds 1 zinc ion per subunit.</text>
</comment>
<dbReference type="GO" id="GO:0008270">
    <property type="term" value="F:zinc ion binding"/>
    <property type="evidence" value="ECO:0007669"/>
    <property type="project" value="InterPro"/>
</dbReference>
<dbReference type="SUPFAM" id="SSF53056">
    <property type="entry name" value="beta-carbonic anhydrase, cab"/>
    <property type="match status" value="1"/>
</dbReference>
<dbReference type="PANTHER" id="PTHR11002">
    <property type="entry name" value="CARBONIC ANHYDRASE"/>
    <property type="match status" value="1"/>
</dbReference>
<dbReference type="NCBIfam" id="NF011765">
    <property type="entry name" value="PRK15219.1"/>
    <property type="match status" value="1"/>
</dbReference>
<feature type="binding site" evidence="2">
    <location>
        <position position="164"/>
    </location>
    <ligand>
        <name>Zn(2+)</name>
        <dbReference type="ChEBI" id="CHEBI:29105"/>
    </ligand>
</feature>
<dbReference type="KEGG" id="micc:AUP74_03324"/>
<keyword evidence="3" id="KW-0456">Lyase</keyword>
<dbReference type="GO" id="GO:0004089">
    <property type="term" value="F:carbonate dehydratase activity"/>
    <property type="evidence" value="ECO:0007669"/>
    <property type="project" value="UniProtKB-EC"/>
</dbReference>
<dbReference type="OrthoDB" id="9797527at2"/>
<dbReference type="RefSeq" id="WP_069948520.1">
    <property type="nucleotide sequence ID" value="NZ_CP014143.1"/>
</dbReference>
<reference evidence="4" key="1">
    <citation type="submission" date="2016-01" db="EMBL/GenBank/DDBJ databases">
        <title>Complete genome sequence of Microbulbifer sp. CCB-MM1, a halophile isolated from Matang Mangrove Forest, Perak.</title>
        <authorList>
            <person name="Moh T.H."/>
            <person name="Dinesh B."/>
            <person name="Lau N.-S."/>
            <person name="Go F."/>
            <person name="Alexander Chong S.-C."/>
        </authorList>
    </citation>
    <scope>NUCLEOTIDE SEQUENCE [LARGE SCALE GENOMIC DNA]</scope>
    <source>
        <strain evidence="4">CCB-MM1</strain>
    </source>
</reference>
<dbReference type="AlphaFoldDB" id="A0A1C9WC26"/>
<keyword evidence="2" id="KW-0479">Metal-binding</keyword>
<dbReference type="Proteomes" id="UP000095672">
    <property type="component" value="Chromosome"/>
</dbReference>
<dbReference type="CDD" id="cd03378">
    <property type="entry name" value="beta_CA_cladeC"/>
    <property type="match status" value="1"/>
</dbReference>
<name>A0A1C9WC26_9GAMM</name>
<dbReference type="InterPro" id="IPR006311">
    <property type="entry name" value="TAT_signal"/>
</dbReference>
<sequence length="256" mass="27481">MTDRKVNLKESVTVDTNCCSRRQWLKGALGTGALSLVGTAGLTGFSGLSFAEALTKEERDKMTPDDVIESLNAGNKRFREGKMADHDFIAQKRASATGQYPAAAILSCIDSRTPAEILLDQGLGEAFNARVAGNIVNDDIVGSLEFACAAAGSKVVLVMGHTACGAVKGAIDEVEMGKLTGLLKQIEPAIEATEYDGDRTSNNDEFVNLVAVTNVRRAMDEIRRRSQVLSELENEGKIKVVGSLYHLNDGRLEMLS</sequence>
<gene>
    <name evidence="3" type="primary">cynT</name>
    <name evidence="3" type="ORF">AUP74_03324</name>
</gene>
<keyword evidence="2" id="KW-0862">Zinc</keyword>
<evidence type="ECO:0000313" key="3">
    <source>
        <dbReference type="EMBL" id="AOS98690.1"/>
    </source>
</evidence>
<dbReference type="Pfam" id="PF00484">
    <property type="entry name" value="Pro_CA"/>
    <property type="match status" value="1"/>
</dbReference>